<name>A0A4P7CPQ4_9BURK</name>
<keyword evidence="1" id="KW-0732">Signal</keyword>
<proteinExistence type="predicted"/>
<protein>
    <submittedName>
        <fullName evidence="2">Uncharacterized protein</fullName>
    </submittedName>
</protein>
<feature type="chain" id="PRO_5021022203" evidence="1">
    <location>
        <begin position="20"/>
        <end position="146"/>
    </location>
</feature>
<accession>A0A4P7CPQ4</accession>
<dbReference type="AlphaFoldDB" id="A0A4P7CPQ4"/>
<dbReference type="OrthoDB" id="9099274at2"/>
<dbReference type="EMBL" id="CP038148">
    <property type="protein sequence ID" value="QBQ96917.1"/>
    <property type="molecule type" value="Genomic_DNA"/>
</dbReference>
<evidence type="ECO:0000313" key="3">
    <source>
        <dbReference type="Proteomes" id="UP000295727"/>
    </source>
</evidence>
<dbReference type="RefSeq" id="WP_134747933.1">
    <property type="nucleotide sequence ID" value="NZ_CP038148.1"/>
</dbReference>
<reference evidence="2 3" key="1">
    <citation type="submission" date="2019-03" db="EMBL/GenBank/DDBJ databases">
        <title>Paraburkholderia sp. 7MH5, isolated from subtropical forest soil.</title>
        <authorList>
            <person name="Gao Z.-H."/>
            <person name="Qiu L.-H."/>
        </authorList>
    </citation>
    <scope>NUCLEOTIDE SEQUENCE [LARGE SCALE GENOMIC DNA]</scope>
    <source>
        <strain evidence="2 3">7MH5</strain>
    </source>
</reference>
<dbReference type="Proteomes" id="UP000295727">
    <property type="component" value="Chromosome 1"/>
</dbReference>
<sequence>MKRIFLAAVLAASASIANAQNLSDQDINLMAAAQKAVKTYKQGGVTGIYSAVTQCYQHLRQGQKAFGRSVEFCVALDISGIFIDSEMASAEGFPRDARFMDATAANRMNEVLRRYGITASDDDTRAYFAARVERVKKYTNDAMQLG</sequence>
<evidence type="ECO:0000313" key="2">
    <source>
        <dbReference type="EMBL" id="QBQ96917.1"/>
    </source>
</evidence>
<evidence type="ECO:0000256" key="1">
    <source>
        <dbReference type="SAM" id="SignalP"/>
    </source>
</evidence>
<gene>
    <name evidence="2" type="ORF">E1956_06815</name>
</gene>
<keyword evidence="3" id="KW-1185">Reference proteome</keyword>
<dbReference type="KEGG" id="ppai:E1956_06815"/>
<feature type="signal peptide" evidence="1">
    <location>
        <begin position="1"/>
        <end position="19"/>
    </location>
</feature>
<organism evidence="2 3">
    <name type="scientific">Paraburkholderia pallida</name>
    <dbReference type="NCBI Taxonomy" id="2547399"/>
    <lineage>
        <taxon>Bacteria</taxon>
        <taxon>Pseudomonadati</taxon>
        <taxon>Pseudomonadota</taxon>
        <taxon>Betaproteobacteria</taxon>
        <taxon>Burkholderiales</taxon>
        <taxon>Burkholderiaceae</taxon>
        <taxon>Paraburkholderia</taxon>
    </lineage>
</organism>